<reference evidence="8 9" key="1">
    <citation type="submission" date="2013-11" db="EMBL/GenBank/DDBJ databases">
        <title>Complete genome sequence of Rhizobium gallicum bv. gallicum R602.</title>
        <authorList>
            <person name="Bustos P."/>
            <person name="Santamaria R.I."/>
            <person name="Lozano L."/>
            <person name="Acosta J.L."/>
            <person name="Ormeno-Orrillo E."/>
            <person name="Rogel M.A."/>
            <person name="Romero D."/>
            <person name="Cevallos M.A."/>
            <person name="Martinez-Romero E."/>
            <person name="Gonzalez V."/>
        </authorList>
    </citation>
    <scope>NUCLEOTIDE SEQUENCE [LARGE SCALE GENOMIC DNA]</scope>
    <source>
        <strain evidence="8 9">R602</strain>
    </source>
</reference>
<evidence type="ECO:0000313" key="9">
    <source>
        <dbReference type="Proteomes" id="UP000031368"/>
    </source>
</evidence>
<keyword evidence="4 6" id="KW-1133">Transmembrane helix</keyword>
<gene>
    <name evidence="8" type="ORF">RGR602_CH02974</name>
</gene>
<evidence type="ECO:0000256" key="1">
    <source>
        <dbReference type="ARBA" id="ARBA00004651"/>
    </source>
</evidence>
<feature type="transmembrane region" description="Helical" evidence="6">
    <location>
        <begin position="246"/>
        <end position="265"/>
    </location>
</feature>
<dbReference type="SUPFAM" id="SSF103481">
    <property type="entry name" value="Multidrug resistance efflux transporter EmrE"/>
    <property type="match status" value="2"/>
</dbReference>
<dbReference type="InterPro" id="IPR000620">
    <property type="entry name" value="EamA_dom"/>
</dbReference>
<dbReference type="AlphaFoldDB" id="A0A0B4X566"/>
<feature type="transmembrane region" description="Helical" evidence="6">
    <location>
        <begin position="183"/>
        <end position="201"/>
    </location>
</feature>
<feature type="transmembrane region" description="Helical" evidence="6">
    <location>
        <begin position="94"/>
        <end position="115"/>
    </location>
</feature>
<keyword evidence="3 6" id="KW-0812">Transmembrane</keyword>
<feature type="transmembrane region" description="Helical" evidence="6">
    <location>
        <begin position="38"/>
        <end position="55"/>
    </location>
</feature>
<evidence type="ECO:0000256" key="6">
    <source>
        <dbReference type="SAM" id="Phobius"/>
    </source>
</evidence>
<feature type="transmembrane region" description="Helical" evidence="6">
    <location>
        <begin position="127"/>
        <end position="150"/>
    </location>
</feature>
<evidence type="ECO:0000256" key="3">
    <source>
        <dbReference type="ARBA" id="ARBA00022692"/>
    </source>
</evidence>
<dbReference type="Pfam" id="PF00892">
    <property type="entry name" value="EamA"/>
    <property type="match status" value="2"/>
</dbReference>
<comment type="subcellular location">
    <subcellularLocation>
        <location evidence="1">Cell membrane</location>
        <topology evidence="1">Multi-pass membrane protein</topology>
    </subcellularLocation>
</comment>
<accession>A0A0B4X566</accession>
<keyword evidence="2" id="KW-1003">Cell membrane</keyword>
<proteinExistence type="predicted"/>
<dbReference type="PANTHER" id="PTHR32322">
    <property type="entry name" value="INNER MEMBRANE TRANSPORTER"/>
    <property type="match status" value="1"/>
</dbReference>
<dbReference type="RefSeq" id="WP_039846898.1">
    <property type="nucleotide sequence ID" value="NZ_CP006877.1"/>
</dbReference>
<dbReference type="EMBL" id="CP006877">
    <property type="protein sequence ID" value="AJD42291.1"/>
    <property type="molecule type" value="Genomic_DNA"/>
</dbReference>
<evidence type="ECO:0000259" key="7">
    <source>
        <dbReference type="Pfam" id="PF00892"/>
    </source>
</evidence>
<dbReference type="KEGG" id="rga:RGR602_CH02974"/>
<evidence type="ECO:0000256" key="5">
    <source>
        <dbReference type="ARBA" id="ARBA00023136"/>
    </source>
</evidence>
<dbReference type="PANTHER" id="PTHR32322:SF18">
    <property type="entry name" value="S-ADENOSYLMETHIONINE_S-ADENOSYLHOMOCYSTEINE TRANSPORTER"/>
    <property type="match status" value="1"/>
</dbReference>
<dbReference type="GO" id="GO:0005886">
    <property type="term" value="C:plasma membrane"/>
    <property type="evidence" value="ECO:0007669"/>
    <property type="project" value="UniProtKB-SubCell"/>
</dbReference>
<evidence type="ECO:0000313" key="8">
    <source>
        <dbReference type="EMBL" id="AJD42291.1"/>
    </source>
</evidence>
<protein>
    <submittedName>
        <fullName evidence="8">Inner membrane transporter protein</fullName>
    </submittedName>
</protein>
<feature type="transmembrane region" description="Helical" evidence="6">
    <location>
        <begin position="67"/>
        <end position="88"/>
    </location>
</feature>
<dbReference type="InterPro" id="IPR050638">
    <property type="entry name" value="AA-Vitamin_Transporters"/>
</dbReference>
<sequence>MHITAYICLAIATLCWGGNTVAGKLALGHVSPMTLTFLRWTIATALIAAVSIPQIKKDWPVVRKKLPLLLFYGMVGYTLFNAMLYSAVKYTTAINVAIEQAGIPMLIFLLNLIFFRTGVSAAQVAGFGMTLVGVALTASHGDIAALLTLGLNRGDALMLVAVAAYSIYTIFLRWKPPVDWRTLMAFPALAAALTSLPLLLWENAAGNVQMPDGKGWIITFYTAIFASLVAQILYIKGVEWIGANRASLFINLVPVFGTLLSVLLLGEALQLFHFVSLVLTLGGIAIAEKGRPKLSASTAPASPMD</sequence>
<evidence type="ECO:0000256" key="4">
    <source>
        <dbReference type="ARBA" id="ARBA00022989"/>
    </source>
</evidence>
<keyword evidence="5 6" id="KW-0472">Membrane</keyword>
<feature type="domain" description="EamA" evidence="7">
    <location>
        <begin position="153"/>
        <end position="286"/>
    </location>
</feature>
<dbReference type="Proteomes" id="UP000031368">
    <property type="component" value="Chromosome"/>
</dbReference>
<feature type="domain" description="EamA" evidence="7">
    <location>
        <begin position="5"/>
        <end position="137"/>
    </location>
</feature>
<feature type="transmembrane region" description="Helical" evidence="6">
    <location>
        <begin position="156"/>
        <end position="174"/>
    </location>
</feature>
<dbReference type="HOGENOM" id="CLU_033863_4_4_5"/>
<name>A0A0B4X566_9HYPH</name>
<evidence type="ECO:0000256" key="2">
    <source>
        <dbReference type="ARBA" id="ARBA00022475"/>
    </source>
</evidence>
<feature type="transmembrane region" description="Helical" evidence="6">
    <location>
        <begin position="213"/>
        <end position="234"/>
    </location>
</feature>
<organism evidence="8 9">
    <name type="scientific">Rhizobium gallicum bv. gallicum R602sp</name>
    <dbReference type="NCBI Taxonomy" id="1041138"/>
    <lineage>
        <taxon>Bacteria</taxon>
        <taxon>Pseudomonadati</taxon>
        <taxon>Pseudomonadota</taxon>
        <taxon>Alphaproteobacteria</taxon>
        <taxon>Hyphomicrobiales</taxon>
        <taxon>Rhizobiaceae</taxon>
        <taxon>Rhizobium/Agrobacterium group</taxon>
        <taxon>Rhizobium</taxon>
    </lineage>
</organism>
<keyword evidence="9" id="KW-1185">Reference proteome</keyword>
<dbReference type="InterPro" id="IPR037185">
    <property type="entry name" value="EmrE-like"/>
</dbReference>